<reference evidence="2" key="1">
    <citation type="submission" date="2021-01" db="EMBL/GenBank/DDBJ databases">
        <authorList>
            <person name="Corre E."/>
            <person name="Pelletier E."/>
            <person name="Niang G."/>
            <person name="Scheremetjew M."/>
            <person name="Finn R."/>
            <person name="Kale V."/>
            <person name="Holt S."/>
            <person name="Cochrane G."/>
            <person name="Meng A."/>
            <person name="Brown T."/>
            <person name="Cohen L."/>
        </authorList>
    </citation>
    <scope>NUCLEOTIDE SEQUENCE</scope>
    <source>
        <strain evidence="2">NY070348D</strain>
    </source>
</reference>
<gene>
    <name evidence="2" type="ORF">QSP1433_LOCUS3778</name>
</gene>
<accession>A0A7S2RID2</accession>
<feature type="signal peptide" evidence="1">
    <location>
        <begin position="1"/>
        <end position="20"/>
    </location>
</feature>
<feature type="chain" id="PRO_5030928713" evidence="1">
    <location>
        <begin position="21"/>
        <end position="438"/>
    </location>
</feature>
<dbReference type="Gene3D" id="2.170.15.10">
    <property type="entry name" value="Proaerolysin, chain A, domain 3"/>
    <property type="match status" value="1"/>
</dbReference>
<dbReference type="SUPFAM" id="SSF56973">
    <property type="entry name" value="Aerolisin/ETX pore-forming domain"/>
    <property type="match status" value="1"/>
</dbReference>
<keyword evidence="1" id="KW-0732">Signal</keyword>
<dbReference type="AlphaFoldDB" id="A0A7S2RID2"/>
<proteinExistence type="predicted"/>
<sequence length="438" mass="46636">MRALTCFTIFATSLVAIASADCCSFPNYYVGSDCCNIFGCNCGGPCWNAGCYTNCPDSNQVACPGNDGYYDCCRPGDKCKSSATCKAKNGECCCQGTYQVVKINNVRYDFDNARQSGDASAAVISYMYKGVNGGYTPHPVGQIMTTITTTQSQEWSFQSKTTISVSATVEAGVPEFKASLTATASEEFTVGTKTTKSVATSIQIKPGEDMIPPFSRQAYSFKATMIMFKIPFKATATVQSDCGDSHTEEIIGTTTLSGVASFGQGEYEKRVGPAVPIECDSPFGLTIDEQFAATFCHANAQCSTNALCERYGFTGTCCTPGDLKPCCAAAGAHPKCVQEGYHAGDYICPSPKGSFNPCCDVNGRSSKGAASSMLLRNSRNGTTASVENFTFSGSVEQRVNLHSLALFAKAKPQRVCARAQQPQHKTSMPVMQIGCKHV</sequence>
<evidence type="ECO:0000313" key="2">
    <source>
        <dbReference type="EMBL" id="CAD9671992.1"/>
    </source>
</evidence>
<dbReference type="EMBL" id="HBHK01006261">
    <property type="protein sequence ID" value="CAD9671992.1"/>
    <property type="molecule type" value="Transcribed_RNA"/>
</dbReference>
<evidence type="ECO:0000256" key="1">
    <source>
        <dbReference type="SAM" id="SignalP"/>
    </source>
</evidence>
<organism evidence="2">
    <name type="scientific">Mucochytrium quahogii</name>
    <dbReference type="NCBI Taxonomy" id="96639"/>
    <lineage>
        <taxon>Eukaryota</taxon>
        <taxon>Sar</taxon>
        <taxon>Stramenopiles</taxon>
        <taxon>Bigyra</taxon>
        <taxon>Labyrinthulomycetes</taxon>
        <taxon>Thraustochytrida</taxon>
        <taxon>Thraustochytriidae</taxon>
        <taxon>Mucochytrium</taxon>
    </lineage>
</organism>
<name>A0A7S2RID2_9STRA</name>
<protein>
    <submittedName>
        <fullName evidence="2">Uncharacterized protein</fullName>
    </submittedName>
</protein>